<dbReference type="InterPro" id="IPR009045">
    <property type="entry name" value="Zn_M74/Hedgehog-like"/>
</dbReference>
<dbReference type="SUPFAM" id="SSF55166">
    <property type="entry name" value="Hedgehog/DD-peptidase"/>
    <property type="match status" value="1"/>
</dbReference>
<dbReference type="PANTHER" id="PTHR34385">
    <property type="entry name" value="D-ALANYL-D-ALANINE CARBOXYPEPTIDASE"/>
    <property type="match status" value="1"/>
</dbReference>
<evidence type="ECO:0000313" key="2">
    <source>
        <dbReference type="EMBL" id="GIP14728.1"/>
    </source>
</evidence>
<dbReference type="InterPro" id="IPR003709">
    <property type="entry name" value="VanY-like_core_dom"/>
</dbReference>
<evidence type="ECO:0000259" key="1">
    <source>
        <dbReference type="Pfam" id="PF02557"/>
    </source>
</evidence>
<dbReference type="InterPro" id="IPR052179">
    <property type="entry name" value="DD-CPase-like"/>
</dbReference>
<dbReference type="GO" id="GO:0004180">
    <property type="term" value="F:carboxypeptidase activity"/>
    <property type="evidence" value="ECO:0007669"/>
    <property type="project" value="UniProtKB-KW"/>
</dbReference>
<organism evidence="2 3">
    <name type="scientific">Paenibacillus montaniterrae</name>
    <dbReference type="NCBI Taxonomy" id="429341"/>
    <lineage>
        <taxon>Bacteria</taxon>
        <taxon>Bacillati</taxon>
        <taxon>Bacillota</taxon>
        <taxon>Bacilli</taxon>
        <taxon>Bacillales</taxon>
        <taxon>Paenibacillaceae</taxon>
        <taxon>Paenibacillus</taxon>
    </lineage>
</organism>
<dbReference type="PANTHER" id="PTHR34385:SF1">
    <property type="entry name" value="PEPTIDOGLYCAN L-ALANYL-D-GLUTAMATE ENDOPEPTIDASE CWLK"/>
    <property type="match status" value="1"/>
</dbReference>
<dbReference type="GO" id="GO:0006508">
    <property type="term" value="P:proteolysis"/>
    <property type="evidence" value="ECO:0007669"/>
    <property type="project" value="InterPro"/>
</dbReference>
<gene>
    <name evidence="2" type="primary">vanY_1</name>
    <name evidence="2" type="ORF">J40TS1_03700</name>
</gene>
<feature type="domain" description="D-alanyl-D-alanine carboxypeptidase-like core" evidence="1">
    <location>
        <begin position="58"/>
        <end position="185"/>
    </location>
</feature>
<keyword evidence="3" id="KW-1185">Reference proteome</keyword>
<dbReference type="Gene3D" id="3.30.200.180">
    <property type="match status" value="1"/>
</dbReference>
<evidence type="ECO:0000313" key="3">
    <source>
        <dbReference type="Proteomes" id="UP000683139"/>
    </source>
</evidence>
<accession>A0A919YIX1</accession>
<protein>
    <submittedName>
        <fullName evidence="2">D-alanyl-D-alanine carboxypeptidase</fullName>
    </submittedName>
</protein>
<proteinExistence type="predicted"/>
<sequence>MNASQVKQAHYSIQVSNDEQFNGHLVLVNQQHPVRKKAKQLIAVDTFPSIKQIDKGMKLEKTCLEQLHLLLQACGGIDDIVAVSGYRTKKEQTQIYNDSLIERGAAYTSKYVAWPGHSEHQTGLAIDVGRLKATLDFIAPAFPDTGIYKSFRQHAADYGFILRYKREKQSITRIAYEPWHFRYVGYPHAKLMEQHDLCLEEYIDFVQHYRYDGEQLVVQEKHATTSIYYVPAEEGSHTEIPILQSDVYRVSGNNRDGFIVTVMTKHQEKLPGVRGNM</sequence>
<dbReference type="EMBL" id="BOSE01000001">
    <property type="protein sequence ID" value="GIP14728.1"/>
    <property type="molecule type" value="Genomic_DNA"/>
</dbReference>
<dbReference type="Gene3D" id="3.30.1380.10">
    <property type="match status" value="1"/>
</dbReference>
<keyword evidence="2" id="KW-0121">Carboxypeptidase</keyword>
<name>A0A919YIX1_9BACL</name>
<dbReference type="RefSeq" id="WP_213512934.1">
    <property type="nucleotide sequence ID" value="NZ_BOSE01000001.1"/>
</dbReference>
<keyword evidence="2" id="KW-0378">Hydrolase</keyword>
<comment type="caution">
    <text evidence="2">The sequence shown here is derived from an EMBL/GenBank/DDBJ whole genome shotgun (WGS) entry which is preliminary data.</text>
</comment>
<dbReference type="AlphaFoldDB" id="A0A919YIX1"/>
<reference evidence="2" key="1">
    <citation type="submission" date="2021-03" db="EMBL/GenBank/DDBJ databases">
        <title>Antimicrobial resistance genes in bacteria isolated from Japanese honey, and their potential for conferring macrolide and lincosamide resistance in the American foulbrood pathogen Paenibacillus larvae.</title>
        <authorList>
            <person name="Okamoto M."/>
            <person name="Kumagai M."/>
            <person name="Kanamori H."/>
            <person name="Takamatsu D."/>
        </authorList>
    </citation>
    <scope>NUCLEOTIDE SEQUENCE</scope>
    <source>
        <strain evidence="2">J40TS1</strain>
    </source>
</reference>
<dbReference type="Proteomes" id="UP000683139">
    <property type="component" value="Unassembled WGS sequence"/>
</dbReference>
<dbReference type="Pfam" id="PF02557">
    <property type="entry name" value="VanY"/>
    <property type="match status" value="1"/>
</dbReference>
<keyword evidence="2" id="KW-0645">Protease</keyword>